<dbReference type="GO" id="GO:0000976">
    <property type="term" value="F:transcription cis-regulatory region binding"/>
    <property type="evidence" value="ECO:0007669"/>
    <property type="project" value="TreeGrafter"/>
</dbReference>
<protein>
    <submittedName>
        <fullName evidence="6">LacI family transcriptional regulator</fullName>
    </submittedName>
</protein>
<dbReference type="Pfam" id="PF13377">
    <property type="entry name" value="Peripla_BP_3"/>
    <property type="match status" value="1"/>
</dbReference>
<dbReference type="SMART" id="SM00354">
    <property type="entry name" value="HTH_LACI"/>
    <property type="match status" value="1"/>
</dbReference>
<accession>A0A6V8L0K0</accession>
<comment type="caution">
    <text evidence="6">The sequence shown here is derived from an EMBL/GenBank/DDBJ whole genome shotgun (WGS) entry which is preliminary data.</text>
</comment>
<reference evidence="6 7" key="1">
    <citation type="submission" date="2020-03" db="EMBL/GenBank/DDBJ databases">
        <title>Whole genome shotgun sequence of Phytohabitans rumicis NBRC 108638.</title>
        <authorList>
            <person name="Komaki H."/>
            <person name="Tamura T."/>
        </authorList>
    </citation>
    <scope>NUCLEOTIDE SEQUENCE [LARGE SCALE GENOMIC DNA]</scope>
    <source>
        <strain evidence="6 7">NBRC 108638</strain>
    </source>
</reference>
<dbReference type="SUPFAM" id="SSF53822">
    <property type="entry name" value="Periplasmic binding protein-like I"/>
    <property type="match status" value="1"/>
</dbReference>
<dbReference type="PANTHER" id="PTHR30146:SF147">
    <property type="entry name" value="HTH-TYPE TRANSCRIPTIONAL REGULATOR DEGA"/>
    <property type="match status" value="1"/>
</dbReference>
<name>A0A6V8L0K0_9ACTN</name>
<keyword evidence="1" id="KW-0805">Transcription regulation</keyword>
<dbReference type="Proteomes" id="UP000482960">
    <property type="component" value="Unassembled WGS sequence"/>
</dbReference>
<dbReference type="InterPro" id="IPR010982">
    <property type="entry name" value="Lambda_DNA-bd_dom_sf"/>
</dbReference>
<dbReference type="RefSeq" id="WP_173074647.1">
    <property type="nucleotide sequence ID" value="NZ_BAABJB010000066.1"/>
</dbReference>
<feature type="region of interest" description="Disordered" evidence="4">
    <location>
        <begin position="333"/>
        <end position="365"/>
    </location>
</feature>
<dbReference type="InterPro" id="IPR000843">
    <property type="entry name" value="HTH_LacI"/>
</dbReference>
<dbReference type="InterPro" id="IPR046335">
    <property type="entry name" value="LacI/GalR-like_sensor"/>
</dbReference>
<keyword evidence="7" id="KW-1185">Reference proteome</keyword>
<dbReference type="Gene3D" id="3.40.50.2300">
    <property type="match status" value="2"/>
</dbReference>
<dbReference type="GO" id="GO:0003700">
    <property type="term" value="F:DNA-binding transcription factor activity"/>
    <property type="evidence" value="ECO:0007669"/>
    <property type="project" value="TreeGrafter"/>
</dbReference>
<feature type="domain" description="HTH lacI-type" evidence="5">
    <location>
        <begin position="12"/>
        <end position="66"/>
    </location>
</feature>
<dbReference type="PROSITE" id="PS50932">
    <property type="entry name" value="HTH_LACI_2"/>
    <property type="match status" value="1"/>
</dbReference>
<sequence>MTDQSDALGRGPTIYDVARAAGVAASTVSRAFSRPGRVRSETAERIRRVAAELGYHAHPIARAAPTGRTSMVALVISDITNPFSNQIIHGAHVAAVEAGYSLLLADAQESGLREREVLERVMPTVDGVVLATSRMPDAAIRTIAKQRPLIVLNRTIADVPCIVTDNPRGMRRAVEHLAALGHQRISYAAGPEASWADGIRWRSLRAAATELGLHVRRIGPGEPTISGGAVAATELLRHPTSAVIAYNDLVAIGLMQALTARGVAVPRDVSVVGFDNVYAAELVTPALTTVAAPLHAMGLTAVRNLLAVVRGAKPHALEPVMLPSRLVVRASTSHLRRNRTSPAWATRRVSGSSAKSSSLTVSGSR</sequence>
<feature type="compositionally biased region" description="Low complexity" evidence="4">
    <location>
        <begin position="346"/>
        <end position="365"/>
    </location>
</feature>
<dbReference type="CDD" id="cd01392">
    <property type="entry name" value="HTH_LacI"/>
    <property type="match status" value="1"/>
</dbReference>
<evidence type="ECO:0000256" key="2">
    <source>
        <dbReference type="ARBA" id="ARBA00023125"/>
    </source>
</evidence>
<dbReference type="CDD" id="cd06267">
    <property type="entry name" value="PBP1_LacI_sugar_binding-like"/>
    <property type="match status" value="1"/>
</dbReference>
<evidence type="ECO:0000313" key="7">
    <source>
        <dbReference type="Proteomes" id="UP000482960"/>
    </source>
</evidence>
<evidence type="ECO:0000259" key="5">
    <source>
        <dbReference type="PROSITE" id="PS50932"/>
    </source>
</evidence>
<dbReference type="EMBL" id="BLPG01000001">
    <property type="protein sequence ID" value="GFJ87627.1"/>
    <property type="molecule type" value="Genomic_DNA"/>
</dbReference>
<gene>
    <name evidence="6" type="ORF">Prum_012690</name>
</gene>
<evidence type="ECO:0000256" key="1">
    <source>
        <dbReference type="ARBA" id="ARBA00023015"/>
    </source>
</evidence>
<dbReference type="AlphaFoldDB" id="A0A6V8L0K0"/>
<reference evidence="6 7" key="2">
    <citation type="submission" date="2020-03" db="EMBL/GenBank/DDBJ databases">
        <authorList>
            <person name="Ichikawa N."/>
            <person name="Kimura A."/>
            <person name="Kitahashi Y."/>
            <person name="Uohara A."/>
        </authorList>
    </citation>
    <scope>NUCLEOTIDE SEQUENCE [LARGE SCALE GENOMIC DNA]</scope>
    <source>
        <strain evidence="6 7">NBRC 108638</strain>
    </source>
</reference>
<keyword evidence="3" id="KW-0804">Transcription</keyword>
<dbReference type="Gene3D" id="1.10.260.40">
    <property type="entry name" value="lambda repressor-like DNA-binding domains"/>
    <property type="match status" value="1"/>
</dbReference>
<dbReference type="SUPFAM" id="SSF47413">
    <property type="entry name" value="lambda repressor-like DNA-binding domains"/>
    <property type="match status" value="1"/>
</dbReference>
<dbReference type="InterPro" id="IPR028082">
    <property type="entry name" value="Peripla_BP_I"/>
</dbReference>
<evidence type="ECO:0000313" key="6">
    <source>
        <dbReference type="EMBL" id="GFJ87627.1"/>
    </source>
</evidence>
<evidence type="ECO:0000256" key="4">
    <source>
        <dbReference type="SAM" id="MobiDB-lite"/>
    </source>
</evidence>
<dbReference type="PANTHER" id="PTHR30146">
    <property type="entry name" value="LACI-RELATED TRANSCRIPTIONAL REPRESSOR"/>
    <property type="match status" value="1"/>
</dbReference>
<keyword evidence="2" id="KW-0238">DNA-binding</keyword>
<evidence type="ECO:0000256" key="3">
    <source>
        <dbReference type="ARBA" id="ARBA00023163"/>
    </source>
</evidence>
<proteinExistence type="predicted"/>
<organism evidence="6 7">
    <name type="scientific">Phytohabitans rumicis</name>
    <dbReference type="NCBI Taxonomy" id="1076125"/>
    <lineage>
        <taxon>Bacteria</taxon>
        <taxon>Bacillati</taxon>
        <taxon>Actinomycetota</taxon>
        <taxon>Actinomycetes</taxon>
        <taxon>Micromonosporales</taxon>
        <taxon>Micromonosporaceae</taxon>
    </lineage>
</organism>
<dbReference type="Pfam" id="PF00356">
    <property type="entry name" value="LacI"/>
    <property type="match status" value="1"/>
</dbReference>